<evidence type="ECO:0000256" key="6">
    <source>
        <dbReference type="ARBA" id="ARBA00023224"/>
    </source>
</evidence>
<dbReference type="Pfam" id="PF00015">
    <property type="entry name" value="MCPsignal"/>
    <property type="match status" value="1"/>
</dbReference>
<proteinExistence type="inferred from homology"/>
<feature type="coiled-coil region" evidence="9">
    <location>
        <begin position="642"/>
        <end position="676"/>
    </location>
</feature>
<keyword evidence="5 10" id="KW-0472">Membrane</keyword>
<dbReference type="PANTHER" id="PTHR32089:SF112">
    <property type="entry name" value="LYSOZYME-LIKE PROTEIN-RELATED"/>
    <property type="match status" value="1"/>
</dbReference>
<evidence type="ECO:0000259" key="11">
    <source>
        <dbReference type="PROSITE" id="PS50111"/>
    </source>
</evidence>
<keyword evidence="9" id="KW-0175">Coiled coil</keyword>
<keyword evidence="2" id="KW-1003">Cell membrane</keyword>
<reference evidence="14" key="1">
    <citation type="submission" date="2016-10" db="EMBL/GenBank/DDBJ databases">
        <authorList>
            <person name="Varghese N."/>
            <person name="Submissions S."/>
        </authorList>
    </citation>
    <scope>NUCLEOTIDE SEQUENCE [LARGE SCALE GENOMIC DNA]</scope>
    <source>
        <strain evidence="14">KHC7</strain>
    </source>
</reference>
<evidence type="ECO:0000256" key="10">
    <source>
        <dbReference type="SAM" id="Phobius"/>
    </source>
</evidence>
<dbReference type="PANTHER" id="PTHR32089">
    <property type="entry name" value="METHYL-ACCEPTING CHEMOTAXIS PROTEIN MCPB"/>
    <property type="match status" value="1"/>
</dbReference>
<dbReference type="Pfam" id="PF00672">
    <property type="entry name" value="HAMP"/>
    <property type="match status" value="1"/>
</dbReference>
<dbReference type="PROSITE" id="PS50111">
    <property type="entry name" value="CHEMOTAXIS_TRANSDUC_2"/>
    <property type="match status" value="1"/>
</dbReference>
<evidence type="ECO:0000256" key="3">
    <source>
        <dbReference type="ARBA" id="ARBA00022692"/>
    </source>
</evidence>
<sequence>MRWTLMHKYVGSLFGALITCCGIVLFVSIYYMKVPIEDELDKGIRRMCQVVHMSNESTAQRFAQSAALIADEDSLARAIAEKDHETVSRLGKAAMEKANSDFMTITDATGVVVGRGHSAKYGDSVLKQETVVKALKGQPAVAVVAGTVVPFTLRASQPVMYEGRLVGSISIGVSLVDPAYMDWLGKVTGSHVTIFKGDTRVMTTIVRDGKRVIGTKLESKDIVKAVLERGETVFAHNTILGVPYNSAYWPVKAADGKTVGMWSVGMPIDVLRGLEKTAIQKAVMVGCALLAFQLTISFVLGRMVGAPVARITSYAQAVAAGKDNNLTLDVHSHDDMGLLADSLRSMEANLRNLVSEAAAQAEEARKKGAEAEKAMAEAREAQTRAESARQEGMVNAAAQIEGVVDQLNASINDMAARVENTAKALDHAAARLSETATAMEEMNSTVLEVAKNAGGAADVSNATKNKAESGATIVSQAVSSIQEVQRQSLALKEGMNQLDEHARAISHIMGVISDIADQTNLLALNAAIEAARAGDAGRGFAVVADEVRKLAEKTMASTTDVGNAIHAIQESAGQSIGQADVAAKNIAEATDFSNKSGEALNEIVGMVEQTADEVRAIATASEEQSSASEEINRSIADVNQIAAATSADMRAVNQELDALREQARNLVGLIETMKKA</sequence>
<evidence type="ECO:0000256" key="5">
    <source>
        <dbReference type="ARBA" id="ARBA00023136"/>
    </source>
</evidence>
<dbReference type="SMART" id="SM00304">
    <property type="entry name" value="HAMP"/>
    <property type="match status" value="1"/>
</dbReference>
<dbReference type="GO" id="GO:0007165">
    <property type="term" value="P:signal transduction"/>
    <property type="evidence" value="ECO:0007669"/>
    <property type="project" value="UniProtKB-KW"/>
</dbReference>
<comment type="similarity">
    <text evidence="7">Belongs to the methyl-accepting chemotaxis (MCP) protein family.</text>
</comment>
<evidence type="ECO:0000256" key="7">
    <source>
        <dbReference type="ARBA" id="ARBA00029447"/>
    </source>
</evidence>
<protein>
    <submittedName>
        <fullName evidence="13">Methyl-accepting chemotaxis protein</fullName>
    </submittedName>
</protein>
<evidence type="ECO:0000256" key="8">
    <source>
        <dbReference type="PROSITE-ProRule" id="PRU00284"/>
    </source>
</evidence>
<dbReference type="SUPFAM" id="SSF103190">
    <property type="entry name" value="Sensory domain-like"/>
    <property type="match status" value="2"/>
</dbReference>
<dbReference type="SUPFAM" id="SSF58104">
    <property type="entry name" value="Methyl-accepting chemotaxis protein (MCP) signaling domain"/>
    <property type="match status" value="1"/>
</dbReference>
<gene>
    <name evidence="13" type="ORF">SAMN05192586_101146</name>
</gene>
<evidence type="ECO:0000313" key="13">
    <source>
        <dbReference type="EMBL" id="SDF07458.1"/>
    </source>
</evidence>
<name>A0A1G7I4D9_9BACT</name>
<dbReference type="InterPro" id="IPR029151">
    <property type="entry name" value="Sensor-like_sf"/>
</dbReference>
<keyword evidence="4 10" id="KW-1133">Transmembrane helix</keyword>
<dbReference type="PROSITE" id="PS50885">
    <property type="entry name" value="HAMP"/>
    <property type="match status" value="1"/>
</dbReference>
<dbReference type="EMBL" id="FNBX01000001">
    <property type="protein sequence ID" value="SDF07458.1"/>
    <property type="molecule type" value="Genomic_DNA"/>
</dbReference>
<dbReference type="Pfam" id="PF17202">
    <property type="entry name" value="sCache_3_3"/>
    <property type="match status" value="1"/>
</dbReference>
<keyword evidence="6 8" id="KW-0807">Transducer</keyword>
<feature type="coiled-coil region" evidence="9">
    <location>
        <begin position="343"/>
        <end position="391"/>
    </location>
</feature>
<evidence type="ECO:0000256" key="9">
    <source>
        <dbReference type="SAM" id="Coils"/>
    </source>
</evidence>
<evidence type="ECO:0000256" key="2">
    <source>
        <dbReference type="ARBA" id="ARBA00022475"/>
    </source>
</evidence>
<dbReference type="AlphaFoldDB" id="A0A1G7I4D9"/>
<evidence type="ECO:0000256" key="4">
    <source>
        <dbReference type="ARBA" id="ARBA00022989"/>
    </source>
</evidence>
<organism evidence="13 14">
    <name type="scientific">Desulfovibrio legallii</name>
    <dbReference type="NCBI Taxonomy" id="571438"/>
    <lineage>
        <taxon>Bacteria</taxon>
        <taxon>Pseudomonadati</taxon>
        <taxon>Thermodesulfobacteriota</taxon>
        <taxon>Desulfovibrionia</taxon>
        <taxon>Desulfovibrionales</taxon>
        <taxon>Desulfovibrionaceae</taxon>
        <taxon>Desulfovibrio</taxon>
    </lineage>
</organism>
<dbReference type="InterPro" id="IPR003660">
    <property type="entry name" value="HAMP_dom"/>
</dbReference>
<evidence type="ECO:0000256" key="1">
    <source>
        <dbReference type="ARBA" id="ARBA00004651"/>
    </source>
</evidence>
<dbReference type="RefSeq" id="WP_092152414.1">
    <property type="nucleotide sequence ID" value="NZ_FNBX01000001.1"/>
</dbReference>
<dbReference type="Gene3D" id="6.10.340.10">
    <property type="match status" value="1"/>
</dbReference>
<dbReference type="Gene3D" id="3.30.450.20">
    <property type="entry name" value="PAS domain"/>
    <property type="match status" value="1"/>
</dbReference>
<dbReference type="OrthoDB" id="9814363at2"/>
<dbReference type="GO" id="GO:0005886">
    <property type="term" value="C:plasma membrane"/>
    <property type="evidence" value="ECO:0007669"/>
    <property type="project" value="UniProtKB-SubCell"/>
</dbReference>
<comment type="subcellular location">
    <subcellularLocation>
        <location evidence="1">Cell membrane</location>
        <topology evidence="1">Multi-pass membrane protein</topology>
    </subcellularLocation>
</comment>
<dbReference type="Proteomes" id="UP000199355">
    <property type="component" value="Unassembled WGS sequence"/>
</dbReference>
<dbReference type="STRING" id="571438.SAMN05192586_101146"/>
<feature type="transmembrane region" description="Helical" evidence="10">
    <location>
        <begin position="12"/>
        <end position="32"/>
    </location>
</feature>
<feature type="domain" description="Methyl-accepting transducer" evidence="11">
    <location>
        <begin position="403"/>
        <end position="639"/>
    </location>
</feature>
<dbReference type="InterPro" id="IPR033463">
    <property type="entry name" value="sCache_3"/>
</dbReference>
<keyword evidence="14" id="KW-1185">Reference proteome</keyword>
<dbReference type="Gene3D" id="1.10.287.950">
    <property type="entry name" value="Methyl-accepting chemotaxis protein"/>
    <property type="match status" value="1"/>
</dbReference>
<keyword evidence="3 10" id="KW-0812">Transmembrane</keyword>
<accession>A0A1G7I4D9</accession>
<evidence type="ECO:0000313" key="14">
    <source>
        <dbReference type="Proteomes" id="UP000199355"/>
    </source>
</evidence>
<dbReference type="InterPro" id="IPR004089">
    <property type="entry name" value="MCPsignal_dom"/>
</dbReference>
<evidence type="ECO:0000259" key="12">
    <source>
        <dbReference type="PROSITE" id="PS50885"/>
    </source>
</evidence>
<dbReference type="SMART" id="SM00283">
    <property type="entry name" value="MA"/>
    <property type="match status" value="1"/>
</dbReference>
<dbReference type="CDD" id="cd11386">
    <property type="entry name" value="MCP_signal"/>
    <property type="match status" value="1"/>
</dbReference>
<dbReference type="CDD" id="cd06225">
    <property type="entry name" value="HAMP"/>
    <property type="match status" value="1"/>
</dbReference>
<feature type="domain" description="HAMP" evidence="12">
    <location>
        <begin position="302"/>
        <end position="355"/>
    </location>
</feature>